<dbReference type="EMBL" id="GBXM01016955">
    <property type="protein sequence ID" value="JAH91622.1"/>
    <property type="molecule type" value="Transcribed_RNA"/>
</dbReference>
<protein>
    <submittedName>
        <fullName evidence="1">Uncharacterized protein</fullName>
    </submittedName>
</protein>
<reference evidence="1" key="2">
    <citation type="journal article" date="2015" name="Fish Shellfish Immunol.">
        <title>Early steps in the European eel (Anguilla anguilla)-Vibrio vulnificus interaction in the gills: Role of the RtxA13 toxin.</title>
        <authorList>
            <person name="Callol A."/>
            <person name="Pajuelo D."/>
            <person name="Ebbesson L."/>
            <person name="Teles M."/>
            <person name="MacKenzie S."/>
            <person name="Amaro C."/>
        </authorList>
    </citation>
    <scope>NUCLEOTIDE SEQUENCE</scope>
</reference>
<organism evidence="1">
    <name type="scientific">Anguilla anguilla</name>
    <name type="common">European freshwater eel</name>
    <name type="synonym">Muraena anguilla</name>
    <dbReference type="NCBI Taxonomy" id="7936"/>
    <lineage>
        <taxon>Eukaryota</taxon>
        <taxon>Metazoa</taxon>
        <taxon>Chordata</taxon>
        <taxon>Craniata</taxon>
        <taxon>Vertebrata</taxon>
        <taxon>Euteleostomi</taxon>
        <taxon>Actinopterygii</taxon>
        <taxon>Neopterygii</taxon>
        <taxon>Teleostei</taxon>
        <taxon>Anguilliformes</taxon>
        <taxon>Anguillidae</taxon>
        <taxon>Anguilla</taxon>
    </lineage>
</organism>
<accession>A0A0E9WMN0</accession>
<name>A0A0E9WMN0_ANGAN</name>
<reference evidence="1" key="1">
    <citation type="submission" date="2014-11" db="EMBL/GenBank/DDBJ databases">
        <authorList>
            <person name="Amaro Gonzalez C."/>
        </authorList>
    </citation>
    <scope>NUCLEOTIDE SEQUENCE</scope>
</reference>
<dbReference type="AlphaFoldDB" id="A0A0E9WMN0"/>
<proteinExistence type="predicted"/>
<evidence type="ECO:0000313" key="1">
    <source>
        <dbReference type="EMBL" id="JAH91622.1"/>
    </source>
</evidence>
<sequence>MTTGAGFLLSCFQYAFDSINQVVLQSPASTRFRFIMLINLSTCTQSQVNWLRS</sequence>